<proteinExistence type="predicted"/>
<accession>A0A1Y0IQD0</accession>
<feature type="chain" id="PRO_5039288727" description="Lipoprotein" evidence="1">
    <location>
        <begin position="23"/>
        <end position="153"/>
    </location>
</feature>
<keyword evidence="3" id="KW-1185">Reference proteome</keyword>
<sequence length="153" mass="17241">MKKTIGALFLAVTLIATGCASGASDQEAAEEVAKNFDKAVLDYANRAEGEDLKGTEYATERAQKEMKEELLSYYDFVHNVRGRSDLPEVQDVIIKDVYKTKVDGQDGYIINTVVVYNPDRFVFHRNVGLKLISLEGAWKVAYFDFHQHFGEPK</sequence>
<organism evidence="2 3">
    <name type="scientific">Tumebacillus avium</name>
    <dbReference type="NCBI Taxonomy" id="1903704"/>
    <lineage>
        <taxon>Bacteria</taxon>
        <taxon>Bacillati</taxon>
        <taxon>Bacillota</taxon>
        <taxon>Bacilli</taxon>
        <taxon>Bacillales</taxon>
        <taxon>Alicyclobacillaceae</taxon>
        <taxon>Tumebacillus</taxon>
    </lineage>
</organism>
<dbReference type="AlphaFoldDB" id="A0A1Y0IQD0"/>
<dbReference type="EMBL" id="CP021434">
    <property type="protein sequence ID" value="ARU61665.1"/>
    <property type="molecule type" value="Genomic_DNA"/>
</dbReference>
<dbReference type="KEGG" id="tum:CBW65_12030"/>
<gene>
    <name evidence="2" type="ORF">CBW65_12030</name>
</gene>
<protein>
    <recommendedName>
        <fullName evidence="4">Lipoprotein</fullName>
    </recommendedName>
</protein>
<dbReference type="PROSITE" id="PS51257">
    <property type="entry name" value="PROKAR_LIPOPROTEIN"/>
    <property type="match status" value="1"/>
</dbReference>
<evidence type="ECO:0000256" key="1">
    <source>
        <dbReference type="SAM" id="SignalP"/>
    </source>
</evidence>
<evidence type="ECO:0008006" key="4">
    <source>
        <dbReference type="Google" id="ProtNLM"/>
    </source>
</evidence>
<name>A0A1Y0IQD0_9BACL</name>
<dbReference type="OrthoDB" id="2679563at2"/>
<evidence type="ECO:0000313" key="2">
    <source>
        <dbReference type="EMBL" id="ARU61665.1"/>
    </source>
</evidence>
<keyword evidence="1" id="KW-0732">Signal</keyword>
<reference evidence="3" key="1">
    <citation type="submission" date="2017-05" db="EMBL/GenBank/DDBJ databases">
        <authorList>
            <person name="Sung H."/>
        </authorList>
    </citation>
    <scope>NUCLEOTIDE SEQUENCE [LARGE SCALE GENOMIC DNA]</scope>
    <source>
        <strain evidence="3">AR23208</strain>
    </source>
</reference>
<dbReference type="Proteomes" id="UP000195437">
    <property type="component" value="Chromosome"/>
</dbReference>
<dbReference type="RefSeq" id="WP_087457044.1">
    <property type="nucleotide sequence ID" value="NZ_CP021434.1"/>
</dbReference>
<evidence type="ECO:0000313" key="3">
    <source>
        <dbReference type="Proteomes" id="UP000195437"/>
    </source>
</evidence>
<feature type="signal peptide" evidence="1">
    <location>
        <begin position="1"/>
        <end position="22"/>
    </location>
</feature>